<reference evidence="1 2" key="1">
    <citation type="journal article" date="2013" name="BMC Genomics">
        <title>The miniature genome of a carnivorous plant Genlisea aurea contains a low number of genes and short non-coding sequences.</title>
        <authorList>
            <person name="Leushkin E.V."/>
            <person name="Sutormin R.A."/>
            <person name="Nabieva E.R."/>
            <person name="Penin A.A."/>
            <person name="Kondrashov A.S."/>
            <person name="Logacheva M.D."/>
        </authorList>
    </citation>
    <scope>NUCLEOTIDE SEQUENCE [LARGE SCALE GENOMIC DNA]</scope>
</reference>
<name>S8C0V3_9LAMI</name>
<dbReference type="AlphaFoldDB" id="S8C0V3"/>
<evidence type="ECO:0000313" key="1">
    <source>
        <dbReference type="EMBL" id="EPS58081.1"/>
    </source>
</evidence>
<comment type="caution">
    <text evidence="1">The sequence shown here is derived from an EMBL/GenBank/DDBJ whole genome shotgun (WGS) entry which is preliminary data.</text>
</comment>
<protein>
    <submittedName>
        <fullName evidence="1">Uncharacterized protein</fullName>
    </submittedName>
</protein>
<accession>S8C0V3</accession>
<gene>
    <name evidence="1" type="ORF">M569_16735</name>
</gene>
<sequence>MPRRTAATTNYRRQFLVELSSSCSKYPDRKPLSDFHKGVIIAKADIKPSSSRVLQISLSPVCKSSVVDIIDIVSCK</sequence>
<evidence type="ECO:0000313" key="2">
    <source>
        <dbReference type="Proteomes" id="UP000015453"/>
    </source>
</evidence>
<proteinExistence type="predicted"/>
<dbReference type="EMBL" id="AUSU01009558">
    <property type="protein sequence ID" value="EPS58081.1"/>
    <property type="molecule type" value="Genomic_DNA"/>
</dbReference>
<keyword evidence="2" id="KW-1185">Reference proteome</keyword>
<organism evidence="1 2">
    <name type="scientific">Genlisea aurea</name>
    <dbReference type="NCBI Taxonomy" id="192259"/>
    <lineage>
        <taxon>Eukaryota</taxon>
        <taxon>Viridiplantae</taxon>
        <taxon>Streptophyta</taxon>
        <taxon>Embryophyta</taxon>
        <taxon>Tracheophyta</taxon>
        <taxon>Spermatophyta</taxon>
        <taxon>Magnoliopsida</taxon>
        <taxon>eudicotyledons</taxon>
        <taxon>Gunneridae</taxon>
        <taxon>Pentapetalae</taxon>
        <taxon>asterids</taxon>
        <taxon>lamiids</taxon>
        <taxon>Lamiales</taxon>
        <taxon>Lentibulariaceae</taxon>
        <taxon>Genlisea</taxon>
    </lineage>
</organism>
<dbReference type="Proteomes" id="UP000015453">
    <property type="component" value="Unassembled WGS sequence"/>
</dbReference>